<dbReference type="Proteomes" id="UP001422759">
    <property type="component" value="Unassembled WGS sequence"/>
</dbReference>
<feature type="compositionally biased region" description="Low complexity" evidence="1">
    <location>
        <begin position="2451"/>
        <end position="2487"/>
    </location>
</feature>
<evidence type="ECO:0000256" key="2">
    <source>
        <dbReference type="SAM" id="SignalP"/>
    </source>
</evidence>
<dbReference type="NCBIfam" id="TIGR01443">
    <property type="entry name" value="intein_Cterm"/>
    <property type="match status" value="1"/>
</dbReference>
<evidence type="ECO:0000313" key="3">
    <source>
        <dbReference type="EMBL" id="GAA2135578.1"/>
    </source>
</evidence>
<dbReference type="InterPro" id="IPR036844">
    <property type="entry name" value="Hint_dom_sf"/>
</dbReference>
<dbReference type="Pfam" id="PF07591">
    <property type="entry name" value="PT-HINT"/>
    <property type="match status" value="1"/>
</dbReference>
<feature type="chain" id="PRO_5046097673" evidence="2">
    <location>
        <begin position="25"/>
        <end position="3003"/>
    </location>
</feature>
<feature type="signal peptide" evidence="2">
    <location>
        <begin position="1"/>
        <end position="24"/>
    </location>
</feature>
<dbReference type="CDD" id="cd00081">
    <property type="entry name" value="Hint"/>
    <property type="match status" value="1"/>
</dbReference>
<dbReference type="Gene3D" id="2.170.16.10">
    <property type="entry name" value="Hedgehog/Intein (Hint) domain"/>
    <property type="match status" value="1"/>
</dbReference>
<keyword evidence="4" id="KW-1185">Reference proteome</keyword>
<gene>
    <name evidence="3" type="ORF">GCM10009760_14270</name>
</gene>
<reference evidence="3 4" key="1">
    <citation type="journal article" date="2019" name="Int. J. Syst. Evol. Microbiol.">
        <title>The Global Catalogue of Microorganisms (GCM) 10K type strain sequencing project: providing services to taxonomists for standard genome sequencing and annotation.</title>
        <authorList>
            <consortium name="The Broad Institute Genomics Platform"/>
            <consortium name="The Broad Institute Genome Sequencing Center for Infectious Disease"/>
            <person name="Wu L."/>
            <person name="Ma J."/>
        </authorList>
    </citation>
    <scope>NUCLEOTIDE SEQUENCE [LARGE SCALE GENOMIC DNA]</scope>
    <source>
        <strain evidence="3 4">JCM 14560</strain>
    </source>
</reference>
<dbReference type="RefSeq" id="WP_344461898.1">
    <property type="nucleotide sequence ID" value="NZ_BAAANT010000005.1"/>
</dbReference>
<dbReference type="SUPFAM" id="SSF51294">
    <property type="entry name" value="Hedgehog/intein (Hint) domain"/>
    <property type="match status" value="1"/>
</dbReference>
<sequence length="3003" mass="300183">MVASAAVLAMTASLVATTVGTAHAAPVVHTDAAPPPTGQPDLPTRVKAMAAAADARRAQAEVAHAMHAGGPAMKAGAGALLMSGNPVAAPGAQLFYGSASAETVVDSKGNRTSAGGLGEGVGAVAQSAQATLPNGHLHVGMLTKDGRLYDNVRLANGDWTGPILVDGGTHTVAFAETALPNGELHFELLTDDGIVNEHTYIPGDYPAYNMGTGVAGTVLFDSLPGKVKGLAVAGLPNNDLHLELLTADGKVWTNVRHSSGNWDGVTAADGGATPSSAVAAAATASGDVRLDLLGTDRIVREKTRHADGSWTAASVVDGSGTARALSTVSVPNAQPYIVTLAADGTVSDNALQANGSWTRSAVAAPHATGLSAGAAATGELQVDVTADDGRLWSTGRAGTGSWSAPFVVDGAFGHTKDLALTGAPGGDLHIVSLADDGTVWDQARRAAANSWSTSYSGTVLVDGSHHAVAAAAASTPNGDVHVVVLGDDNTVRDIVGHSNGSWDTPAVAEQSGTARAVSAVGLPNGEVHLGVLKADGSVLDTVRHTDGSWASSAVTAPHAGHVAVAATPNGELHLAVVADDGKAWDVLRHADGSWAAPALADGGHTAKSVSAAGSAANEVHLVVLDTAGAAWDNVRRTDGSWAANSAQFGLIDARVSDAPVAFTASGDLHVNQFVTPRIDSAFVKDSTDAKTASAARYAHDTGLEKYLAPYATSSDTHLPQYDTDVTDYMSLAGVNARDASLTAPPVAKASQAAQAKVTAIVKDLIAKNGGQDPFGLYTILGTTTNNGSADDVRRFIEYNGMPQTAPVKGTPEFRIEVEALKARWASGDTTNPVDWQNVLVEAEETASAEWLAEQASQAKPRADILSAELRSLTALQSGTEAMHQALGYAWAASQILKWQAANPSKPMDKATADLATVRNLVTAQAAIARQGANDAKAAADTVDPAVAASNKIADDAGLPHGRGLAYAQQSGDVAKSSAAAALATANALDTAVAATGATAADSATLLANSQAQAAAARAQYLRQSAQDSAATAADLAAGAKTRAAAAASAAADVATAKGQAVQDQADASAANDRAKAAAANAATERQNAANAKADAETQRTGAKQALAGALDKAKAAGDSRGKSQAASSDAATKASAAKLAEDQAAAARNAAAVAQQKKDVATADAQALAAAAVAAQGTAAAADAQTAAQQAATAAAQAATASDQASAQAKTATDAAVAARTAATTAAAASARATAWAADADANALLTWSTAMDAEAAAATAITKSQTAAKNASDAANLASQAGQAALAADTKAVAASQQVDNAVAASATAAGQAYATAQAAATARDAAAAVTAPANTAIALGAPYALTDSSAGLATLASQGALTFAQQQTAVADAASAQAATLATQAAALAAQATGDGKLAAQAASDAAASAAQAAASADAAQQSSAAAASDAAAAKSAATQTAAIDAQAQAQAKAASQSALDANTDSQAAAAAATAGEKDAAAAAAASASADADAKSARGTADQAAASATAAEKSAATAAADSATAEQSATAAEQQLRKDEAALAAQVAAAQQAAQARHDLDARAKIMDNQAQIRIGRANLAYLLHVGGVASKTLATTRLAGPGQADAASWSFFNPDMWNAWNADVVAARDAASGRYQRTQDRQQTVWKYFTTDFAHTEPQYDTAVTQFLDTGNAYLRVGRAAGYGATPEVPQASQAALDRVAQILKDKIAANGDPWNLWSIMLASPQTRGSADDVRRFIQYNGFPTVAPAKGSAEFRLEVESLKTRWASGDPTNPQDPNQVMVEVEETASAEWEAEYAGQAQQRTDIANAEIKALTALQSSAEAMHDALGNAWVANNLMQAQADPHSAWNTYIKDWPTTMGGNFSSDGKPVSVTDDLAAVKSRVDALSATATQNAADAQAADDSASAAVTSAGQSAGANGLPAGRGLSYATESAQVTKAAAAATQATALAMKTAVAATNATVADSGALLANASAQAHAARAAFLRATAQDDAQKAAADAVAAQDKADAAATAAAVAAKDKATIATLQAGSNDAAARAKAAAATAATERQNAATAKATAETQRNAAATANAAAQQQAAAAASSDAAAATDAGNAANDNATAQKAESNAAAAKSRADAARTAFDSSSAKAAAADAAADAAVGTSAADGATAAAKQAGLDADAAAQAADQADADARTATDAAVAARAAATTSGAAAAKSMAAAKVADSAAAQTRANAAQGDALAADAISQAGVAAQNSNAANALAKQAATDSANAKAAADGAQKEADGATADSATAAGQAYAASQQSEIARDTANAVTAPADQAIQLGIAFAATDATAGLAVAVADTSKTLAQQEAVVADVRATEAAAFAAAAQDAANRANGDAKLAAQAAADAAASAAKASRSASDALKSAAQAASDAKDAKAGADQLHVTDTQAQSDAWNAGLSAAAAGNDAAAANAAATAGETDAAAAHTAAANARDSADDAASNATDAQTSANSANQAASTAQADARESAQIAEGAAQLDQNPPAATDTPVASDSDLPGLVIEPVDLKADAHATDQCKWNPDHPLHCSLPADVHITGSGMVYLVTCSLPNAPAAQCIQTGQYQKDSFGSVPIDVTQHRVFNVDMWQQDKTFTKTLAYSMISNFVQCAKDLKHLDPTSNDCLMAVGSIVIPLALKAFLKAALAVRAAWVIGKMVGVEAAVNVLTQTAKAAAIDAFVMSRFSQALKPVMIKDLLQTFLPCVPTHSFSAGTGVLMADGSVKPIQDVRGGDMVENAAPGGGVERHRVENAFTTRTDTEFTDLTVSGPEGRGKITGTQNHPYYDLTRQAFVDASRLTVGDRLQSAGSTPVTVLEVRNYTSAMVTYDLTVSDLHTYFVLAGRTPVLVHNFDCPVGVTVEATEDGITIAHPASGTMTIGILDAWTGKLTLGMDRLDGSTISGKQMFQMVMEHFGDRVEMIQGNWSYGDNLAAFNKLIAEGMPEKTAARATWTGLRAADYGFTSVRISRAVPAADGGYAAVSADFRRP</sequence>
<proteinExistence type="predicted"/>
<protein>
    <submittedName>
        <fullName evidence="3">Uncharacterized protein</fullName>
    </submittedName>
</protein>
<feature type="region of interest" description="Disordered" evidence="1">
    <location>
        <begin position="1076"/>
        <end position="1106"/>
    </location>
</feature>
<evidence type="ECO:0000313" key="4">
    <source>
        <dbReference type="Proteomes" id="UP001422759"/>
    </source>
</evidence>
<accession>A0ABN2Z219</accession>
<dbReference type="PANTHER" id="PTHR10825">
    <property type="entry name" value="RING FINGER DOMAIN-CONTAINING, POLYCOMB GROUP COMPONENT"/>
    <property type="match status" value="1"/>
</dbReference>
<comment type="caution">
    <text evidence="3">The sequence shown here is derived from an EMBL/GenBank/DDBJ whole genome shotgun (WGS) entry which is preliminary data.</text>
</comment>
<dbReference type="EMBL" id="BAAANT010000005">
    <property type="protein sequence ID" value="GAA2135578.1"/>
    <property type="molecule type" value="Genomic_DNA"/>
</dbReference>
<dbReference type="SUPFAM" id="SSF89372">
    <property type="entry name" value="Fucose-specific lectin"/>
    <property type="match status" value="3"/>
</dbReference>
<evidence type="ECO:0000256" key="1">
    <source>
        <dbReference type="SAM" id="MobiDB-lite"/>
    </source>
</evidence>
<feature type="region of interest" description="Disordered" evidence="1">
    <location>
        <begin position="2451"/>
        <end position="2521"/>
    </location>
</feature>
<dbReference type="PANTHER" id="PTHR10825:SF29">
    <property type="entry name" value="POLYCOMB GROUP RING FINGER PROTEIN 1"/>
    <property type="match status" value="1"/>
</dbReference>
<keyword evidence="2" id="KW-0732">Signal</keyword>
<organism evidence="3 4">
    <name type="scientific">Kitasatospora kazusensis</name>
    <dbReference type="NCBI Taxonomy" id="407974"/>
    <lineage>
        <taxon>Bacteria</taxon>
        <taxon>Bacillati</taxon>
        <taxon>Actinomycetota</taxon>
        <taxon>Actinomycetes</taxon>
        <taxon>Kitasatosporales</taxon>
        <taxon>Streptomycetaceae</taxon>
        <taxon>Kitasatospora</taxon>
    </lineage>
</organism>
<feature type="compositionally biased region" description="Low complexity" evidence="1">
    <location>
        <begin position="1076"/>
        <end position="1092"/>
    </location>
</feature>
<dbReference type="InterPro" id="IPR030934">
    <property type="entry name" value="Intein_C"/>
</dbReference>
<name>A0ABN2Z219_9ACTN</name>